<dbReference type="EMBL" id="FQUG01000004">
    <property type="protein sequence ID" value="SHE76794.1"/>
    <property type="molecule type" value="Genomic_DNA"/>
</dbReference>
<sequence length="79" mass="8972">MQEIDVLGRLLEEAEALLKASGIPYVVDRTEPTHHKFPVDETHLYVVRQIAVPEDGLIHILAAAKQRKEVFDDGIQNQR</sequence>
<dbReference type="Proteomes" id="UP000184404">
    <property type="component" value="Unassembled WGS sequence"/>
</dbReference>
<reference evidence="1 2" key="1">
    <citation type="submission" date="2016-11" db="EMBL/GenBank/DDBJ databases">
        <authorList>
            <person name="Jaros S."/>
            <person name="Januszkiewicz K."/>
            <person name="Wedrychowicz H."/>
        </authorList>
    </citation>
    <scope>NUCLEOTIDE SEQUENCE [LARGE SCALE GENOMIC DNA]</scope>
    <source>
        <strain evidence="1 2">DSM 10502</strain>
    </source>
</reference>
<dbReference type="AlphaFoldDB" id="A0A1M4W688"/>
<organism evidence="1 2">
    <name type="scientific">Schwartzia succinivorans DSM 10502</name>
    <dbReference type="NCBI Taxonomy" id="1123243"/>
    <lineage>
        <taxon>Bacteria</taxon>
        <taxon>Bacillati</taxon>
        <taxon>Bacillota</taxon>
        <taxon>Negativicutes</taxon>
        <taxon>Selenomonadales</taxon>
        <taxon>Selenomonadaceae</taxon>
        <taxon>Schwartzia</taxon>
    </lineage>
</organism>
<evidence type="ECO:0000313" key="1">
    <source>
        <dbReference type="EMBL" id="SHE76794.1"/>
    </source>
</evidence>
<evidence type="ECO:0000313" key="2">
    <source>
        <dbReference type="Proteomes" id="UP000184404"/>
    </source>
</evidence>
<name>A0A1M4W688_9FIRM</name>
<accession>A0A1M4W688</accession>
<dbReference type="STRING" id="1123243.SAMN02745190_01117"/>
<proteinExistence type="predicted"/>
<gene>
    <name evidence="1" type="ORF">SAMN02745190_01117</name>
</gene>
<protein>
    <submittedName>
        <fullName evidence="1">Uncharacterized protein</fullName>
    </submittedName>
</protein>
<keyword evidence="2" id="KW-1185">Reference proteome</keyword>